<dbReference type="EMBL" id="NHZQ01000419">
    <property type="protein sequence ID" value="PSK36615.1"/>
    <property type="molecule type" value="Genomic_DNA"/>
</dbReference>
<organism evidence="1 2">
    <name type="scientific">Elsinoe australis</name>
    <dbReference type="NCBI Taxonomy" id="40998"/>
    <lineage>
        <taxon>Eukaryota</taxon>
        <taxon>Fungi</taxon>
        <taxon>Dikarya</taxon>
        <taxon>Ascomycota</taxon>
        <taxon>Pezizomycotina</taxon>
        <taxon>Dothideomycetes</taxon>
        <taxon>Dothideomycetidae</taxon>
        <taxon>Myriangiales</taxon>
        <taxon>Elsinoaceae</taxon>
        <taxon>Elsinoe</taxon>
    </lineage>
</organism>
<proteinExistence type="predicted"/>
<evidence type="ECO:0000313" key="1">
    <source>
        <dbReference type="EMBL" id="PSK36615.1"/>
    </source>
</evidence>
<dbReference type="OrthoDB" id="3650366at2759"/>
<dbReference type="InterPro" id="IPR027417">
    <property type="entry name" value="P-loop_NTPase"/>
</dbReference>
<evidence type="ECO:0000313" key="2">
    <source>
        <dbReference type="Proteomes" id="UP000243723"/>
    </source>
</evidence>
<dbReference type="AlphaFoldDB" id="A0A2P7YKZ8"/>
<gene>
    <name evidence="1" type="ORF">B9Z65_1798</name>
</gene>
<dbReference type="STRING" id="40998.A0A2P7YKZ8"/>
<reference evidence="1 2" key="1">
    <citation type="submission" date="2017-05" db="EMBL/GenBank/DDBJ databases">
        <title>Draft genome sequence of Elsinoe australis.</title>
        <authorList>
            <person name="Cheng Q."/>
        </authorList>
    </citation>
    <scope>NUCLEOTIDE SEQUENCE [LARGE SCALE GENOMIC DNA]</scope>
    <source>
        <strain evidence="1 2">NL1</strain>
    </source>
</reference>
<name>A0A2P7YKZ8_9PEZI</name>
<dbReference type="Proteomes" id="UP000243723">
    <property type="component" value="Unassembled WGS sequence"/>
</dbReference>
<protein>
    <submittedName>
        <fullName evidence="1">Uncharacterized protein</fullName>
    </submittedName>
</protein>
<sequence>MASDTTNPSPPRRIMIYDSMRTRSHLFFRYLSTSPKFHAAYHPFIMATFLGEERWALSAKVSPVRRKEIETDMVPFLGTDTIASLTRSLRKNIATAEAKNLTLLSNEHIFNIIRPEILFQLHRNASLIPTEENWTLLPSDLYPTFTPLFLIRHPIPKIDSTYRSVVTDMTIRASDEDYEILCSYGPMRHLFDHYRSQGVEPIVVDGDDIVFRTEEVKGVLAAKLGVKEEGLRETWEEWPEEDRHENPLMKMFLSTIYASRGIERPERRDEWNLEETVRMWEGKYGGEEVGRLRKLVEVNIPHWEYLSGFKV</sequence>
<dbReference type="SUPFAM" id="SSF52540">
    <property type="entry name" value="P-loop containing nucleoside triphosphate hydrolases"/>
    <property type="match status" value="1"/>
</dbReference>
<accession>A0A2P7YKZ8</accession>
<keyword evidence="2" id="KW-1185">Reference proteome</keyword>
<comment type="caution">
    <text evidence="1">The sequence shown here is derived from an EMBL/GenBank/DDBJ whole genome shotgun (WGS) entry which is preliminary data.</text>
</comment>